<sequence length="121" mass="13626">MPAVEQCISQLRPNQHNVHLQVKVIDWMVSVDATVEGTKQVVSEYLVADHSGCVMLRVTSPTRYHKDNWLEITGMHTQVMESSIRLVVEKPDQIILLASAPTDAAVNTNNNISFIEYSVHR</sequence>
<evidence type="ECO:0000313" key="1">
    <source>
        <dbReference type="EMBL" id="ORX49465.1"/>
    </source>
</evidence>
<keyword evidence="2" id="KW-1185">Reference proteome</keyword>
<protein>
    <submittedName>
        <fullName evidence="1">Uncharacterized protein</fullName>
    </submittedName>
</protein>
<dbReference type="PANTHER" id="PTHR31472:SF5">
    <property type="entry name" value="OS05G0244600 PROTEIN"/>
    <property type="match status" value="1"/>
</dbReference>
<dbReference type="AlphaFoldDB" id="A0A1X2GC18"/>
<dbReference type="InterPro" id="IPR012340">
    <property type="entry name" value="NA-bd_OB-fold"/>
</dbReference>
<dbReference type="SUPFAM" id="SSF50249">
    <property type="entry name" value="Nucleic acid-binding proteins"/>
    <property type="match status" value="1"/>
</dbReference>
<dbReference type="Gene3D" id="2.40.50.140">
    <property type="entry name" value="Nucleic acid-binding proteins"/>
    <property type="match status" value="1"/>
</dbReference>
<reference evidence="1 2" key="1">
    <citation type="submission" date="2016-07" db="EMBL/GenBank/DDBJ databases">
        <title>Pervasive Adenine N6-methylation of Active Genes in Fungi.</title>
        <authorList>
            <consortium name="DOE Joint Genome Institute"/>
            <person name="Mondo S.J."/>
            <person name="Dannebaum R.O."/>
            <person name="Kuo R.C."/>
            <person name="Labutti K."/>
            <person name="Haridas S."/>
            <person name="Kuo A."/>
            <person name="Salamov A."/>
            <person name="Ahrendt S.R."/>
            <person name="Lipzen A."/>
            <person name="Sullivan W."/>
            <person name="Andreopoulos W.B."/>
            <person name="Clum A."/>
            <person name="Lindquist E."/>
            <person name="Daum C."/>
            <person name="Ramamoorthy G.K."/>
            <person name="Gryganskyi A."/>
            <person name="Culley D."/>
            <person name="Magnuson J.K."/>
            <person name="James T.Y."/>
            <person name="O'Malley M.A."/>
            <person name="Stajich J.E."/>
            <person name="Spatafora J.W."/>
            <person name="Visel A."/>
            <person name="Grigoriev I.V."/>
        </authorList>
    </citation>
    <scope>NUCLEOTIDE SEQUENCE [LARGE SCALE GENOMIC DNA]</scope>
    <source>
        <strain evidence="1 2">NRRL 3301</strain>
    </source>
</reference>
<dbReference type="PANTHER" id="PTHR31472">
    <property type="entry name" value="OS05G0244600 PROTEIN"/>
    <property type="match status" value="1"/>
</dbReference>
<dbReference type="STRING" id="101127.A0A1X2GC18"/>
<comment type="caution">
    <text evidence="1">The sequence shown here is derived from an EMBL/GenBank/DDBJ whole genome shotgun (WGS) entry which is preliminary data.</text>
</comment>
<dbReference type="OrthoDB" id="2274046at2759"/>
<dbReference type="EMBL" id="MCGT01000026">
    <property type="protein sequence ID" value="ORX49465.1"/>
    <property type="molecule type" value="Genomic_DNA"/>
</dbReference>
<organism evidence="1 2">
    <name type="scientific">Hesseltinella vesiculosa</name>
    <dbReference type="NCBI Taxonomy" id="101127"/>
    <lineage>
        <taxon>Eukaryota</taxon>
        <taxon>Fungi</taxon>
        <taxon>Fungi incertae sedis</taxon>
        <taxon>Mucoromycota</taxon>
        <taxon>Mucoromycotina</taxon>
        <taxon>Mucoromycetes</taxon>
        <taxon>Mucorales</taxon>
        <taxon>Cunninghamellaceae</taxon>
        <taxon>Hesseltinella</taxon>
    </lineage>
</organism>
<name>A0A1X2GC18_9FUNG</name>
<evidence type="ECO:0000313" key="2">
    <source>
        <dbReference type="Proteomes" id="UP000242146"/>
    </source>
</evidence>
<accession>A0A1X2GC18</accession>
<proteinExistence type="predicted"/>
<dbReference type="Proteomes" id="UP000242146">
    <property type="component" value="Unassembled WGS sequence"/>
</dbReference>
<gene>
    <name evidence="1" type="ORF">DM01DRAFT_1338138</name>
</gene>